<protein>
    <recommendedName>
        <fullName evidence="4">B30.2/SPRY domain-containing protein</fullName>
    </recommendedName>
</protein>
<name>A0A7S4P5D6_9EUKA</name>
<accession>A0A7S4P5D6</accession>
<evidence type="ECO:0000256" key="2">
    <source>
        <dbReference type="ARBA" id="ARBA00023242"/>
    </source>
</evidence>
<feature type="domain" description="B30.2/SPRY" evidence="4">
    <location>
        <begin position="35"/>
        <end position="237"/>
    </location>
</feature>
<dbReference type="InterPro" id="IPR003877">
    <property type="entry name" value="SPRY_dom"/>
</dbReference>
<dbReference type="InterPro" id="IPR001870">
    <property type="entry name" value="B30.2/SPRY"/>
</dbReference>
<dbReference type="GO" id="GO:0000976">
    <property type="term" value="F:transcription cis-regulatory region binding"/>
    <property type="evidence" value="ECO:0007669"/>
    <property type="project" value="TreeGrafter"/>
</dbReference>
<dbReference type="InterPro" id="IPR013320">
    <property type="entry name" value="ConA-like_dom_sf"/>
</dbReference>
<dbReference type="Gene3D" id="2.60.120.920">
    <property type="match status" value="1"/>
</dbReference>
<dbReference type="InterPro" id="IPR043136">
    <property type="entry name" value="B30.2/SPRY_sf"/>
</dbReference>
<organism evidence="5">
    <name type="scientific">Paramoeba aestuarina</name>
    <dbReference type="NCBI Taxonomy" id="180227"/>
    <lineage>
        <taxon>Eukaryota</taxon>
        <taxon>Amoebozoa</taxon>
        <taxon>Discosea</taxon>
        <taxon>Flabellinia</taxon>
        <taxon>Dactylopodida</taxon>
        <taxon>Paramoebidae</taxon>
        <taxon>Paramoeba</taxon>
    </lineage>
</organism>
<feature type="region of interest" description="Disordered" evidence="3">
    <location>
        <begin position="366"/>
        <end position="396"/>
    </location>
</feature>
<dbReference type="PANTHER" id="PTHR10598:SF0">
    <property type="entry name" value="SET1_ASH2 HISTONE METHYLTRANSFERASE COMPLEX SUBUNIT ASH2"/>
    <property type="match status" value="1"/>
</dbReference>
<dbReference type="Pfam" id="PF00622">
    <property type="entry name" value="SPRY"/>
    <property type="match status" value="1"/>
</dbReference>
<proteinExistence type="predicted"/>
<evidence type="ECO:0000313" key="5">
    <source>
        <dbReference type="EMBL" id="CAE2323977.1"/>
    </source>
</evidence>
<dbReference type="AlphaFoldDB" id="A0A7S4P5D6"/>
<keyword evidence="2" id="KW-0539">Nucleus</keyword>
<dbReference type="EMBL" id="HBKR01029316">
    <property type="protein sequence ID" value="CAE2323977.1"/>
    <property type="molecule type" value="Transcribed_RNA"/>
</dbReference>
<reference evidence="5" key="1">
    <citation type="submission" date="2021-01" db="EMBL/GenBank/DDBJ databases">
        <authorList>
            <person name="Corre E."/>
            <person name="Pelletier E."/>
            <person name="Niang G."/>
            <person name="Scheremetjew M."/>
            <person name="Finn R."/>
            <person name="Kale V."/>
            <person name="Holt S."/>
            <person name="Cochrane G."/>
            <person name="Meng A."/>
            <person name="Brown T."/>
            <person name="Cohen L."/>
        </authorList>
    </citation>
    <scope>NUCLEOTIDE SEQUENCE</scope>
    <source>
        <strain evidence="5">SoJaBio B1-5/56/2</strain>
    </source>
</reference>
<feature type="compositionally biased region" description="Gly residues" evidence="3">
    <location>
        <begin position="23"/>
        <end position="34"/>
    </location>
</feature>
<gene>
    <name evidence="5" type="ORF">NAES01612_LOCUS19180</name>
</gene>
<feature type="region of interest" description="Disordered" evidence="3">
    <location>
        <begin position="1"/>
        <end position="67"/>
    </location>
</feature>
<dbReference type="SUPFAM" id="SSF49899">
    <property type="entry name" value="Concanavalin A-like lectins/glucanases"/>
    <property type="match status" value="1"/>
</dbReference>
<feature type="compositionally biased region" description="Gly residues" evidence="3">
    <location>
        <begin position="367"/>
        <end position="376"/>
    </location>
</feature>
<sequence>MTEGRDAPTLAPEDGLMLLMVERGGGGMGEGKSGSGEKKRKRKEGEGGKKKGASSVSGGVGTEKSNGFLKPFSSKHVVFQDGTTARSDAETHGIGRVAFGAFSGKWFFEVEVVSTPNQDCVRIGCITDQGELNSALGDHPSGYGYHSNGTLTQGGEKIDSLSTYSAGDVIGCILDLGHLDVATGGGTEFFAGSSVTFLKNGVLQEGGFKNLLKGTYFAAVSLSSGAVIRLNPGPDFKFAPENQTPTAISHLVPVHLRNAPDEGQLKQKPRLKKAVAEGGDSQLHYNQCCHHCRAKPRPGLGVLRCSNHPCTRIFCLRCIRKYYSSHGDETALRNTSDSGKWICLCCTNSCVCKACQRVRFRKQENLVGGGGGGGGGKSHKGTKEKAQQGGPWAQGGGEVALETYDMEAAFGLATLFSMRNSQKPNQQSAFPK</sequence>
<dbReference type="GO" id="GO:0048188">
    <property type="term" value="C:Set1C/COMPASS complex"/>
    <property type="evidence" value="ECO:0007669"/>
    <property type="project" value="InterPro"/>
</dbReference>
<dbReference type="SMART" id="SM00449">
    <property type="entry name" value="SPRY"/>
    <property type="match status" value="1"/>
</dbReference>
<evidence type="ECO:0000256" key="3">
    <source>
        <dbReference type="SAM" id="MobiDB-lite"/>
    </source>
</evidence>
<dbReference type="InterPro" id="IPR037353">
    <property type="entry name" value="ASH2"/>
</dbReference>
<dbReference type="PANTHER" id="PTHR10598">
    <property type="entry name" value="SET1/ASH2 HISTONE METHYLTRANSFERASE COMPLEX SUBUNIT ASH2"/>
    <property type="match status" value="1"/>
</dbReference>
<evidence type="ECO:0000259" key="4">
    <source>
        <dbReference type="PROSITE" id="PS50188"/>
    </source>
</evidence>
<evidence type="ECO:0000256" key="1">
    <source>
        <dbReference type="ARBA" id="ARBA00004123"/>
    </source>
</evidence>
<comment type="subcellular location">
    <subcellularLocation>
        <location evidence="1">Nucleus</location>
    </subcellularLocation>
</comment>
<dbReference type="PROSITE" id="PS50188">
    <property type="entry name" value="B302_SPRY"/>
    <property type="match status" value="1"/>
</dbReference>